<dbReference type="InterPro" id="IPR037238">
    <property type="entry name" value="YbiA-like_sf"/>
</dbReference>
<dbReference type="InterPro" id="IPR012816">
    <property type="entry name" value="NADAR"/>
</dbReference>
<evidence type="ECO:0000256" key="1">
    <source>
        <dbReference type="SAM" id="MobiDB-lite"/>
    </source>
</evidence>
<dbReference type="Proteomes" id="UP001583186">
    <property type="component" value="Unassembled WGS sequence"/>
</dbReference>
<dbReference type="Gene3D" id="1.10.357.40">
    <property type="entry name" value="YbiA-like"/>
    <property type="match status" value="1"/>
</dbReference>
<dbReference type="Pfam" id="PF08719">
    <property type="entry name" value="NADAR"/>
    <property type="match status" value="1"/>
</dbReference>
<feature type="domain" description="NADAR" evidence="2">
    <location>
        <begin position="96"/>
        <end position="152"/>
    </location>
</feature>
<organism evidence="3 4">
    <name type="scientific">Sporothrix stenoceras</name>
    <dbReference type="NCBI Taxonomy" id="5173"/>
    <lineage>
        <taxon>Eukaryota</taxon>
        <taxon>Fungi</taxon>
        <taxon>Dikarya</taxon>
        <taxon>Ascomycota</taxon>
        <taxon>Pezizomycotina</taxon>
        <taxon>Sordariomycetes</taxon>
        <taxon>Sordariomycetidae</taxon>
        <taxon>Ophiostomatales</taxon>
        <taxon>Ophiostomataceae</taxon>
        <taxon>Sporothrix</taxon>
    </lineage>
</organism>
<comment type="caution">
    <text evidence="3">The sequence shown here is derived from an EMBL/GenBank/DDBJ whole genome shotgun (WGS) entry which is preliminary data.</text>
</comment>
<sequence length="159" mass="17782">MPPKHQRKTSGGGPGPQKDEQDPIFFHKEWKDFGFMYNYAPARFSRPDPAVVCASWLLASPPTTSLDADTSDNVPIIEFQGDWLGRDARLEILTDHGRKLLATGDRLLVEAAGRDSFWGIGYGIKQGPIRYQKNWGQNQLGKSLVATRERLRKLLGDSA</sequence>
<accession>A0ABR3ZSS9</accession>
<protein>
    <recommendedName>
        <fullName evidence="2">NADAR domain-containing protein</fullName>
    </recommendedName>
</protein>
<reference evidence="3 4" key="1">
    <citation type="journal article" date="2024" name="IMA Fungus">
        <title>IMA Genome - F19 : A genome assembly and annotation guide to empower mycologists, including annotated draft genome sequences of Ceratocystis pirilliformis, Diaporthe australafricana, Fusarium ophioides, Paecilomyces lecythidis, and Sporothrix stenoceras.</title>
        <authorList>
            <person name="Aylward J."/>
            <person name="Wilson A.M."/>
            <person name="Visagie C.M."/>
            <person name="Spraker J."/>
            <person name="Barnes I."/>
            <person name="Buitendag C."/>
            <person name="Ceriani C."/>
            <person name="Del Mar Angel L."/>
            <person name="du Plessis D."/>
            <person name="Fuchs T."/>
            <person name="Gasser K."/>
            <person name="Kramer D."/>
            <person name="Li W."/>
            <person name="Munsamy K."/>
            <person name="Piso A."/>
            <person name="Price J.L."/>
            <person name="Sonnekus B."/>
            <person name="Thomas C."/>
            <person name="van der Nest A."/>
            <person name="van Dijk A."/>
            <person name="van Heerden A."/>
            <person name="van Vuuren N."/>
            <person name="Yilmaz N."/>
            <person name="Duong T.A."/>
            <person name="van der Merwe N.A."/>
            <person name="Wingfield M.J."/>
            <person name="Wingfield B.D."/>
        </authorList>
    </citation>
    <scope>NUCLEOTIDE SEQUENCE [LARGE SCALE GENOMIC DNA]</scope>
    <source>
        <strain evidence="3 4">CMW 5346</strain>
    </source>
</reference>
<evidence type="ECO:0000259" key="2">
    <source>
        <dbReference type="Pfam" id="PF08719"/>
    </source>
</evidence>
<evidence type="ECO:0000313" key="3">
    <source>
        <dbReference type="EMBL" id="KAL1903534.1"/>
    </source>
</evidence>
<name>A0ABR3ZSS9_9PEZI</name>
<evidence type="ECO:0000313" key="4">
    <source>
        <dbReference type="Proteomes" id="UP001583186"/>
    </source>
</evidence>
<dbReference type="CDD" id="cd15457">
    <property type="entry name" value="NADAR"/>
    <property type="match status" value="1"/>
</dbReference>
<keyword evidence="4" id="KW-1185">Reference proteome</keyword>
<proteinExistence type="predicted"/>
<dbReference type="EMBL" id="JAWCUI010000001">
    <property type="protein sequence ID" value="KAL1903534.1"/>
    <property type="molecule type" value="Genomic_DNA"/>
</dbReference>
<feature type="region of interest" description="Disordered" evidence="1">
    <location>
        <begin position="1"/>
        <end position="22"/>
    </location>
</feature>
<gene>
    <name evidence="3" type="ORF">Sste5346_000162</name>
</gene>
<dbReference type="SUPFAM" id="SSF143990">
    <property type="entry name" value="YbiA-like"/>
    <property type="match status" value="1"/>
</dbReference>